<evidence type="ECO:0000313" key="2">
    <source>
        <dbReference type="EMBL" id="KAK7398061.1"/>
    </source>
</evidence>
<reference evidence="2 3" key="1">
    <citation type="journal article" date="2025" name="Microbiol. Resour. Announc.">
        <title>Draft genome sequences for Neonectria magnoliae and Neonectria punicea, canker pathogens of Liriodendron tulipifera and Acer saccharum in West Virginia.</title>
        <authorList>
            <person name="Petronek H.M."/>
            <person name="Kasson M.T."/>
            <person name="Metheny A.M."/>
            <person name="Stauder C.M."/>
            <person name="Lovett B."/>
            <person name="Lynch S.C."/>
            <person name="Garnas J.R."/>
            <person name="Kasson L.R."/>
            <person name="Stajich J.E."/>
        </authorList>
    </citation>
    <scope>NUCLEOTIDE SEQUENCE [LARGE SCALE GENOMIC DNA]</scope>
    <source>
        <strain evidence="2 3">NRRL 64653</strain>
    </source>
</reference>
<protein>
    <recommendedName>
        <fullName evidence="1">DUF8206 domain-containing protein</fullName>
    </recommendedName>
</protein>
<evidence type="ECO:0000313" key="3">
    <source>
        <dbReference type="Proteomes" id="UP001498476"/>
    </source>
</evidence>
<dbReference type="Gene3D" id="3.40.50.300">
    <property type="entry name" value="P-loop containing nucleotide triphosphate hydrolases"/>
    <property type="match status" value="1"/>
</dbReference>
<dbReference type="Proteomes" id="UP001498476">
    <property type="component" value="Unassembled WGS sequence"/>
</dbReference>
<dbReference type="Pfam" id="PF26633">
    <property type="entry name" value="DUF8206"/>
    <property type="match status" value="1"/>
</dbReference>
<dbReference type="PANTHER" id="PTHR32046">
    <property type="entry name" value="G DOMAIN-CONTAINING PROTEIN"/>
    <property type="match status" value="1"/>
</dbReference>
<accession>A0ABR1GIU4</accession>
<dbReference type="PANTHER" id="PTHR32046:SF11">
    <property type="entry name" value="IMMUNE-ASSOCIATED NUCLEOTIDE-BINDING PROTEIN 10-LIKE"/>
    <property type="match status" value="1"/>
</dbReference>
<proteinExistence type="predicted"/>
<feature type="domain" description="DUF8206" evidence="1">
    <location>
        <begin position="332"/>
        <end position="415"/>
    </location>
</feature>
<dbReference type="InterPro" id="IPR058519">
    <property type="entry name" value="DUF8206"/>
</dbReference>
<comment type="caution">
    <text evidence="2">The sequence shown here is derived from an EMBL/GenBank/DDBJ whole genome shotgun (WGS) entry which is preliminary data.</text>
</comment>
<dbReference type="InterPro" id="IPR027417">
    <property type="entry name" value="P-loop_NTPase"/>
</dbReference>
<evidence type="ECO:0000259" key="1">
    <source>
        <dbReference type="Pfam" id="PF26633"/>
    </source>
</evidence>
<gene>
    <name evidence="2" type="ORF">QQX98_012569</name>
</gene>
<dbReference type="SUPFAM" id="SSF52540">
    <property type="entry name" value="P-loop containing nucleoside triphosphate hydrolases"/>
    <property type="match status" value="1"/>
</dbReference>
<name>A0ABR1GIU4_9HYPO</name>
<sequence length="456" mass="51974">MNDDCIYCDCGHHPYTAYDFKCNGERHGPGFDKYPLDNLLTTLRSLKPDSVNILILGETCVGKSTFINGFLNYLTYDTLDEAKAAKKLKLLIPCSFSTQIMNRDDPSQEIQERIIRVGTPRQDEADGVEGHSATQQTNVYAITIGTKRYCLFDTPGIGDTRGAKHDKENIADMMKTLSNYEDLHGILILLKSNSSRLNVTFKFCIKELLTHLHRSAVFNLVLGFTNTRVSEYTAGDAFQETSGRPYQGVALPNEEGMRNSWEHSKNETQRLVQYFQSRTPHNVNSTLSMNGARRQVEQLMKPIKEDLTDVRLKGDRLREKLHPEIPSWNTKKLDKPRTICTAKECSNVKISSNGDRIRVTKRQCHPDCTLPNVEQEALADPALTKCRAFDRGKGDICNASGCRHRWQLHMHVLYEAEEVTIRVKDEEIERLLQLNAGDVKLRETASRNLEERIFQY</sequence>
<keyword evidence="3" id="KW-1185">Reference proteome</keyword>
<organism evidence="2 3">
    <name type="scientific">Neonectria punicea</name>
    <dbReference type="NCBI Taxonomy" id="979145"/>
    <lineage>
        <taxon>Eukaryota</taxon>
        <taxon>Fungi</taxon>
        <taxon>Dikarya</taxon>
        <taxon>Ascomycota</taxon>
        <taxon>Pezizomycotina</taxon>
        <taxon>Sordariomycetes</taxon>
        <taxon>Hypocreomycetidae</taxon>
        <taxon>Hypocreales</taxon>
        <taxon>Nectriaceae</taxon>
        <taxon>Neonectria</taxon>
    </lineage>
</organism>
<dbReference type="EMBL" id="JAZAVJ010000383">
    <property type="protein sequence ID" value="KAK7398061.1"/>
    <property type="molecule type" value="Genomic_DNA"/>
</dbReference>